<evidence type="ECO:0000256" key="5">
    <source>
        <dbReference type="ARBA" id="ARBA00022737"/>
    </source>
</evidence>
<keyword evidence="5" id="KW-0677">Repeat</keyword>
<dbReference type="InterPro" id="IPR011992">
    <property type="entry name" value="EF-hand-dom_pair"/>
</dbReference>
<feature type="domain" description="EF-hand" evidence="7">
    <location>
        <begin position="117"/>
        <end position="152"/>
    </location>
</feature>
<comment type="caution">
    <text evidence="8">The sequence shown here is derived from an EMBL/GenBank/DDBJ whole genome shotgun (WGS) entry which is preliminary data.</text>
</comment>
<name>A0AAD8JWV8_TARER</name>
<evidence type="ECO:0000256" key="3">
    <source>
        <dbReference type="ARBA" id="ARBA00022481"/>
    </source>
</evidence>
<keyword evidence="3" id="KW-0488">Methylation</keyword>
<dbReference type="InterPro" id="IPR018247">
    <property type="entry name" value="EF_Hand_1_Ca_BS"/>
</dbReference>
<comment type="function">
    <text evidence="1">Potential calcium sensor.</text>
</comment>
<dbReference type="PANTHER" id="PTHR23048">
    <property type="entry name" value="MYOSIN LIGHT CHAIN 1, 3"/>
    <property type="match status" value="1"/>
</dbReference>
<evidence type="ECO:0000259" key="7">
    <source>
        <dbReference type="PROSITE" id="PS50222"/>
    </source>
</evidence>
<evidence type="ECO:0000313" key="8">
    <source>
        <dbReference type="EMBL" id="KAK1411373.1"/>
    </source>
</evidence>
<evidence type="ECO:0000313" key="9">
    <source>
        <dbReference type="Proteomes" id="UP001229421"/>
    </source>
</evidence>
<reference evidence="8" key="1">
    <citation type="journal article" date="2023" name="bioRxiv">
        <title>Improved chromosome-level genome assembly for marigold (Tagetes erecta).</title>
        <authorList>
            <person name="Jiang F."/>
            <person name="Yuan L."/>
            <person name="Wang S."/>
            <person name="Wang H."/>
            <person name="Xu D."/>
            <person name="Wang A."/>
            <person name="Fan W."/>
        </authorList>
    </citation>
    <scope>NUCLEOTIDE SEQUENCE</scope>
    <source>
        <strain evidence="8">WSJ</strain>
        <tissue evidence="8">Leaf</tissue>
    </source>
</reference>
<dbReference type="SMART" id="SM00054">
    <property type="entry name" value="EFh"/>
    <property type="match status" value="4"/>
</dbReference>
<dbReference type="PANTHER" id="PTHR23048:SF53">
    <property type="entry name" value="CALMODULIN"/>
    <property type="match status" value="1"/>
</dbReference>
<evidence type="ECO:0000256" key="1">
    <source>
        <dbReference type="ARBA" id="ARBA00003291"/>
    </source>
</evidence>
<dbReference type="FunFam" id="1.10.238.10:FF:000251">
    <property type="entry name" value="Calmodulin-related protein 97A"/>
    <property type="match status" value="1"/>
</dbReference>
<dbReference type="CDD" id="cd00051">
    <property type="entry name" value="EFh"/>
    <property type="match status" value="2"/>
</dbReference>
<dbReference type="Proteomes" id="UP001229421">
    <property type="component" value="Unassembled WGS sequence"/>
</dbReference>
<dbReference type="InterPro" id="IPR050230">
    <property type="entry name" value="CALM/Myosin/TropC-like"/>
</dbReference>
<comment type="similarity">
    <text evidence="2">Belongs to the calmodulin family.</text>
</comment>
<dbReference type="EMBL" id="JAUHHV010000010">
    <property type="protein sequence ID" value="KAK1411373.1"/>
    <property type="molecule type" value="Genomic_DNA"/>
</dbReference>
<feature type="domain" description="EF-hand" evidence="7">
    <location>
        <begin position="81"/>
        <end position="116"/>
    </location>
</feature>
<feature type="domain" description="EF-hand" evidence="7">
    <location>
        <begin position="8"/>
        <end position="43"/>
    </location>
</feature>
<dbReference type="PROSITE" id="PS00018">
    <property type="entry name" value="EF_HAND_1"/>
    <property type="match status" value="3"/>
</dbReference>
<dbReference type="GO" id="GO:0005509">
    <property type="term" value="F:calcium ion binding"/>
    <property type="evidence" value="ECO:0007669"/>
    <property type="project" value="InterPro"/>
</dbReference>
<evidence type="ECO:0000256" key="6">
    <source>
        <dbReference type="ARBA" id="ARBA00022837"/>
    </source>
</evidence>
<proteinExistence type="inferred from homology"/>
<sequence>MADQLTDYQISKFKEAFSIFDKDGDGCITTKDLKAVMKSLGRNLTEDELQDMIREVDVDGNGAIDFLEFLDLMDRRIKDTKYEEKLKEAFRIFDKNHDEFICATELRLIMTNLHEKLTVGEVDEMIREADMDGDGRINYEEFVKILIANITQ</sequence>
<dbReference type="AlphaFoldDB" id="A0AAD8JWV8"/>
<dbReference type="Gene3D" id="1.10.238.10">
    <property type="entry name" value="EF-hand"/>
    <property type="match status" value="2"/>
</dbReference>
<keyword evidence="9" id="KW-1185">Reference proteome</keyword>
<evidence type="ECO:0000256" key="2">
    <source>
        <dbReference type="ARBA" id="ARBA00009763"/>
    </source>
</evidence>
<organism evidence="8 9">
    <name type="scientific">Tagetes erecta</name>
    <name type="common">African marigold</name>
    <dbReference type="NCBI Taxonomy" id="13708"/>
    <lineage>
        <taxon>Eukaryota</taxon>
        <taxon>Viridiplantae</taxon>
        <taxon>Streptophyta</taxon>
        <taxon>Embryophyta</taxon>
        <taxon>Tracheophyta</taxon>
        <taxon>Spermatophyta</taxon>
        <taxon>Magnoliopsida</taxon>
        <taxon>eudicotyledons</taxon>
        <taxon>Gunneridae</taxon>
        <taxon>Pentapetalae</taxon>
        <taxon>asterids</taxon>
        <taxon>campanulids</taxon>
        <taxon>Asterales</taxon>
        <taxon>Asteraceae</taxon>
        <taxon>Asteroideae</taxon>
        <taxon>Heliantheae alliance</taxon>
        <taxon>Tageteae</taxon>
        <taxon>Tagetes</taxon>
    </lineage>
</organism>
<gene>
    <name evidence="8" type="ORF">QVD17_37921</name>
</gene>
<accession>A0AAD8JWV8</accession>
<feature type="domain" description="EF-hand" evidence="7">
    <location>
        <begin position="44"/>
        <end position="79"/>
    </location>
</feature>
<keyword evidence="4" id="KW-0479">Metal-binding</keyword>
<dbReference type="Pfam" id="PF13499">
    <property type="entry name" value="EF-hand_7"/>
    <property type="match status" value="2"/>
</dbReference>
<dbReference type="PROSITE" id="PS50222">
    <property type="entry name" value="EF_HAND_2"/>
    <property type="match status" value="4"/>
</dbReference>
<dbReference type="GO" id="GO:0016460">
    <property type="term" value="C:myosin II complex"/>
    <property type="evidence" value="ECO:0007669"/>
    <property type="project" value="TreeGrafter"/>
</dbReference>
<dbReference type="SUPFAM" id="SSF47473">
    <property type="entry name" value="EF-hand"/>
    <property type="match status" value="1"/>
</dbReference>
<dbReference type="GO" id="GO:0005737">
    <property type="term" value="C:cytoplasm"/>
    <property type="evidence" value="ECO:0007669"/>
    <property type="project" value="UniProtKB-ARBA"/>
</dbReference>
<protein>
    <recommendedName>
        <fullName evidence="7">EF-hand domain-containing protein</fullName>
    </recommendedName>
</protein>
<dbReference type="InterPro" id="IPR002048">
    <property type="entry name" value="EF_hand_dom"/>
</dbReference>
<keyword evidence="6" id="KW-0106">Calcium</keyword>
<dbReference type="FunFam" id="1.10.238.10:FF:000034">
    <property type="entry name" value="Calmodulin"/>
    <property type="match status" value="1"/>
</dbReference>
<evidence type="ECO:0000256" key="4">
    <source>
        <dbReference type="ARBA" id="ARBA00022723"/>
    </source>
</evidence>